<comment type="subcellular location">
    <subcellularLocation>
        <location evidence="1">Plastid</location>
    </subcellularLocation>
</comment>
<dbReference type="OrthoDB" id="192326at2759"/>
<feature type="transmembrane region" description="Helical" evidence="3">
    <location>
        <begin position="98"/>
        <end position="117"/>
    </location>
</feature>
<dbReference type="Proteomes" id="UP000198406">
    <property type="component" value="Unassembled WGS sequence"/>
</dbReference>
<keyword evidence="2" id="KW-0934">Plastid</keyword>
<organism evidence="4 5">
    <name type="scientific">Fistulifera solaris</name>
    <name type="common">Oleaginous diatom</name>
    <dbReference type="NCBI Taxonomy" id="1519565"/>
    <lineage>
        <taxon>Eukaryota</taxon>
        <taxon>Sar</taxon>
        <taxon>Stramenopiles</taxon>
        <taxon>Ochrophyta</taxon>
        <taxon>Bacillariophyta</taxon>
        <taxon>Bacillariophyceae</taxon>
        <taxon>Bacillariophycidae</taxon>
        <taxon>Naviculales</taxon>
        <taxon>Naviculaceae</taxon>
        <taxon>Fistulifera</taxon>
    </lineage>
</organism>
<keyword evidence="5" id="KW-1185">Reference proteome</keyword>
<dbReference type="AlphaFoldDB" id="A0A1Z5J9N2"/>
<reference evidence="4 5" key="1">
    <citation type="journal article" date="2015" name="Plant Cell">
        <title>Oil accumulation by the oleaginous diatom Fistulifera solaris as revealed by the genome and transcriptome.</title>
        <authorList>
            <person name="Tanaka T."/>
            <person name="Maeda Y."/>
            <person name="Veluchamy A."/>
            <person name="Tanaka M."/>
            <person name="Abida H."/>
            <person name="Marechal E."/>
            <person name="Bowler C."/>
            <person name="Muto M."/>
            <person name="Sunaga Y."/>
            <person name="Tanaka M."/>
            <person name="Yoshino T."/>
            <person name="Taniguchi T."/>
            <person name="Fukuda Y."/>
            <person name="Nemoto M."/>
            <person name="Matsumoto M."/>
            <person name="Wong P.S."/>
            <person name="Aburatani S."/>
            <person name="Fujibuchi W."/>
        </authorList>
    </citation>
    <scope>NUCLEOTIDE SEQUENCE [LARGE SCALE GENOMIC DNA]</scope>
    <source>
        <strain evidence="4 5">JPCC DA0580</strain>
    </source>
</reference>
<dbReference type="InParanoid" id="A0A1Z5J9N2"/>
<comment type="caution">
    <text evidence="4">The sequence shown here is derived from an EMBL/GenBank/DDBJ whole genome shotgun (WGS) entry which is preliminary data.</text>
</comment>
<keyword evidence="3" id="KW-0812">Transmembrane</keyword>
<accession>A0A1Z5J9N2</accession>
<dbReference type="Pfam" id="PF06799">
    <property type="entry name" value="CGLD27-like"/>
    <property type="match status" value="1"/>
</dbReference>
<dbReference type="PANTHER" id="PTHR34214">
    <property type="match status" value="1"/>
</dbReference>
<dbReference type="InterPro" id="IPR009631">
    <property type="entry name" value="CGLD27-like"/>
</dbReference>
<dbReference type="GO" id="GO:0009536">
    <property type="term" value="C:plastid"/>
    <property type="evidence" value="ECO:0007669"/>
    <property type="project" value="UniProtKB-SubCell"/>
</dbReference>
<keyword evidence="3" id="KW-1133">Transmembrane helix</keyword>
<evidence type="ECO:0000256" key="1">
    <source>
        <dbReference type="ARBA" id="ARBA00004474"/>
    </source>
</evidence>
<gene>
    <name evidence="4" type="ORF">FisN_14Lh216</name>
</gene>
<evidence type="ECO:0000256" key="2">
    <source>
        <dbReference type="ARBA" id="ARBA00022640"/>
    </source>
</evidence>
<evidence type="ECO:0000256" key="3">
    <source>
        <dbReference type="SAM" id="Phobius"/>
    </source>
</evidence>
<dbReference type="EMBL" id="BDSP01000022">
    <property type="protein sequence ID" value="GAX10700.1"/>
    <property type="molecule type" value="Genomic_DNA"/>
</dbReference>
<evidence type="ECO:0000313" key="4">
    <source>
        <dbReference type="EMBL" id="GAX10700.1"/>
    </source>
</evidence>
<keyword evidence="3" id="KW-0472">Membrane</keyword>
<evidence type="ECO:0000313" key="5">
    <source>
        <dbReference type="Proteomes" id="UP000198406"/>
    </source>
</evidence>
<sequence length="246" mass="27475">MPTRRPTISHLKSTNSEEFEKLLPDTSFGAEAVPEAQRPVNEYMDVSNQPMFGWANKESGSKGLLTRLVLLYSIAFAAVCYPIAGATFTQEGYLVQKLAAANVGAIFLVMIVMIRLYSGWDYLGQRLTSKVIEYEETGWYDGDIEMKTPTELQRDRFLYTNEVKPVVERLKKFTMATAALCLASVIAFNVANSAKPMFDQYDPDMLSQLRYDEKLAEQAASSSGSRPTYCDNRYYRAVAGGGQGCK</sequence>
<name>A0A1Z5J9N2_FISSO</name>
<feature type="transmembrane region" description="Helical" evidence="3">
    <location>
        <begin position="64"/>
        <end position="86"/>
    </location>
</feature>
<dbReference type="PANTHER" id="PTHR34214:SF3">
    <property type="entry name" value="PROTEIN CONSERVED IN THE GREEN LINEAGE AND DIATOMS 27, CHLOROPLASTIC"/>
    <property type="match status" value="1"/>
</dbReference>
<protein>
    <submittedName>
        <fullName evidence="4">Uncharacterized protein</fullName>
    </submittedName>
</protein>
<proteinExistence type="predicted"/>